<dbReference type="PANTHER" id="PTHR30204">
    <property type="entry name" value="REDOX-CYCLING DRUG-SENSING TRANSCRIPTIONAL ACTIVATOR SOXR"/>
    <property type="match status" value="1"/>
</dbReference>
<evidence type="ECO:0000313" key="5">
    <source>
        <dbReference type="Proteomes" id="UP000243024"/>
    </source>
</evidence>
<comment type="caution">
    <text evidence="4">The sequence shown here is derived from an EMBL/GenBank/DDBJ whole genome shotgun (WGS) entry which is preliminary data.</text>
</comment>
<dbReference type="PROSITE" id="PS00552">
    <property type="entry name" value="HTH_MERR_1"/>
    <property type="match status" value="1"/>
</dbReference>
<dbReference type="PANTHER" id="PTHR30204:SF93">
    <property type="entry name" value="HTH MERR-TYPE DOMAIN-CONTAINING PROTEIN"/>
    <property type="match status" value="1"/>
</dbReference>
<dbReference type="Gene3D" id="1.10.1660.10">
    <property type="match status" value="1"/>
</dbReference>
<keyword evidence="2" id="KW-0175">Coiled coil</keyword>
<gene>
    <name evidence="4" type="ORF">SA87_06850</name>
</gene>
<accession>A0A179IRD2</accession>
<dbReference type="Pfam" id="PF13411">
    <property type="entry name" value="MerR_1"/>
    <property type="match status" value="1"/>
</dbReference>
<evidence type="ECO:0000259" key="3">
    <source>
        <dbReference type="PROSITE" id="PS50937"/>
    </source>
</evidence>
<dbReference type="PRINTS" id="PR00040">
    <property type="entry name" value="HTHMERR"/>
</dbReference>
<evidence type="ECO:0000256" key="2">
    <source>
        <dbReference type="SAM" id="Coils"/>
    </source>
</evidence>
<dbReference type="InterPro" id="IPR000551">
    <property type="entry name" value="MerR-type_HTH_dom"/>
</dbReference>
<dbReference type="Proteomes" id="UP000243024">
    <property type="component" value="Unassembled WGS sequence"/>
</dbReference>
<dbReference type="EMBL" id="JXBB01000023">
    <property type="protein sequence ID" value="OAR04171.1"/>
    <property type="molecule type" value="Genomic_DNA"/>
</dbReference>
<dbReference type="RefSeq" id="WP_066201432.1">
    <property type="nucleotide sequence ID" value="NZ_CBCSAS010000008.1"/>
</dbReference>
<keyword evidence="5" id="KW-1185">Reference proteome</keyword>
<name>A0A179IRD2_HYDSH</name>
<sequence length="159" mass="17340">MAEEKALSIGALAARTGVSRDAIRLYEAEGLLRPLGRTSAGYRQFAPEAVDRVRLIRTLQALGFTLKEIGRFMAIVDRDAARCDRIGDFIRAKREEVARKIAALRQLEALLADLDRRCPHLDDLFACPVVDHLRWTAAAFAGEGGRSDGAAGARPGNPV</sequence>
<dbReference type="OrthoDB" id="9791488at2"/>
<dbReference type="SUPFAM" id="SSF46955">
    <property type="entry name" value="Putative DNA-binding domain"/>
    <property type="match status" value="1"/>
</dbReference>
<organism evidence="4 5">
    <name type="scientific">Hydrogenibacillus schlegelii</name>
    <name type="common">Bacillus schlegelii</name>
    <dbReference type="NCBI Taxonomy" id="1484"/>
    <lineage>
        <taxon>Bacteria</taxon>
        <taxon>Bacillati</taxon>
        <taxon>Bacillota</taxon>
        <taxon>Bacilli</taxon>
        <taxon>Bacillales</taxon>
        <taxon>Bacillales Family X. Incertae Sedis</taxon>
        <taxon>Hydrogenibacillus</taxon>
    </lineage>
</organism>
<dbReference type="GO" id="GO:0003677">
    <property type="term" value="F:DNA binding"/>
    <property type="evidence" value="ECO:0007669"/>
    <property type="project" value="UniProtKB-KW"/>
</dbReference>
<dbReference type="PROSITE" id="PS50937">
    <property type="entry name" value="HTH_MERR_2"/>
    <property type="match status" value="1"/>
</dbReference>
<feature type="domain" description="HTH merR-type" evidence="3">
    <location>
        <begin position="6"/>
        <end position="75"/>
    </location>
</feature>
<evidence type="ECO:0000313" key="4">
    <source>
        <dbReference type="EMBL" id="OAR04171.1"/>
    </source>
</evidence>
<dbReference type="InterPro" id="IPR047057">
    <property type="entry name" value="MerR_fam"/>
</dbReference>
<feature type="coiled-coil region" evidence="2">
    <location>
        <begin position="90"/>
        <end position="117"/>
    </location>
</feature>
<protein>
    <recommendedName>
        <fullName evidence="3">HTH merR-type domain-containing protein</fullName>
    </recommendedName>
</protein>
<proteinExistence type="predicted"/>
<dbReference type="GO" id="GO:0003700">
    <property type="term" value="F:DNA-binding transcription factor activity"/>
    <property type="evidence" value="ECO:0007669"/>
    <property type="project" value="InterPro"/>
</dbReference>
<dbReference type="InterPro" id="IPR009061">
    <property type="entry name" value="DNA-bd_dom_put_sf"/>
</dbReference>
<evidence type="ECO:0000256" key="1">
    <source>
        <dbReference type="ARBA" id="ARBA00023125"/>
    </source>
</evidence>
<dbReference type="AlphaFoldDB" id="A0A179IRD2"/>
<keyword evidence="1" id="KW-0238">DNA-binding</keyword>
<reference evidence="4 5" key="1">
    <citation type="submission" date="2015-09" db="EMBL/GenBank/DDBJ databases">
        <title>Draft genome sequence of Hydrogenibacillus schlegelii DSM 2000.</title>
        <authorList>
            <person name="Hemp J."/>
        </authorList>
    </citation>
    <scope>NUCLEOTIDE SEQUENCE [LARGE SCALE GENOMIC DNA]</scope>
    <source>
        <strain evidence="4 5">MA 48</strain>
    </source>
</reference>
<dbReference type="SMART" id="SM00422">
    <property type="entry name" value="HTH_MERR"/>
    <property type="match status" value="1"/>
</dbReference>
<dbReference type="STRING" id="1484.SA87_06850"/>